<organism evidence="4 5">
    <name type="scientific">Synechocystis salina LEGE 00031</name>
    <dbReference type="NCBI Taxonomy" id="1828736"/>
    <lineage>
        <taxon>Bacteria</taxon>
        <taxon>Bacillati</taxon>
        <taxon>Cyanobacteriota</taxon>
        <taxon>Cyanophyceae</taxon>
        <taxon>Synechococcales</taxon>
        <taxon>Merismopediaceae</taxon>
        <taxon>Synechocystis</taxon>
    </lineage>
</organism>
<proteinExistence type="inferred from homology"/>
<dbReference type="InterPro" id="IPR051159">
    <property type="entry name" value="Hexapeptide_acetyltransf"/>
</dbReference>
<dbReference type="RefSeq" id="WP_194019763.1">
    <property type="nucleotide sequence ID" value="NZ_JADEVV010000023.1"/>
</dbReference>
<evidence type="ECO:0000256" key="2">
    <source>
        <dbReference type="ARBA" id="ARBA00022679"/>
    </source>
</evidence>
<evidence type="ECO:0000313" key="5">
    <source>
        <dbReference type="Proteomes" id="UP000658720"/>
    </source>
</evidence>
<dbReference type="PANTHER" id="PTHR23416:SF23">
    <property type="entry name" value="ACETYLTRANSFERASE C18B11.09C-RELATED"/>
    <property type="match status" value="1"/>
</dbReference>
<keyword evidence="3" id="KW-1133">Transmembrane helix</keyword>
<protein>
    <submittedName>
        <fullName evidence="4">Colanic acid biosynthesis acetyltransferase WcaF</fullName>
    </submittedName>
</protein>
<name>A0ABR9VRV3_9SYNC</name>
<gene>
    <name evidence="4" type="primary">wcaF</name>
    <name evidence="4" type="ORF">IQ217_09575</name>
</gene>
<dbReference type="PANTHER" id="PTHR23416">
    <property type="entry name" value="SIALIC ACID SYNTHASE-RELATED"/>
    <property type="match status" value="1"/>
</dbReference>
<comment type="similarity">
    <text evidence="1">Belongs to the transferase hexapeptide repeat family.</text>
</comment>
<feature type="transmembrane region" description="Helical" evidence="3">
    <location>
        <begin position="21"/>
        <end position="41"/>
    </location>
</feature>
<evidence type="ECO:0000256" key="1">
    <source>
        <dbReference type="ARBA" id="ARBA00007274"/>
    </source>
</evidence>
<keyword evidence="3" id="KW-0812">Transmembrane</keyword>
<reference evidence="4 5" key="1">
    <citation type="submission" date="2020-10" db="EMBL/GenBank/DDBJ databases">
        <authorList>
            <person name="Castelo-Branco R."/>
            <person name="Eusebio N."/>
            <person name="Adriana R."/>
            <person name="Vieira A."/>
            <person name="Brugerolle De Fraissinette N."/>
            <person name="Rezende De Castro R."/>
            <person name="Schneider M.P."/>
            <person name="Vasconcelos V."/>
            <person name="Leao P.N."/>
        </authorList>
    </citation>
    <scope>NUCLEOTIDE SEQUENCE [LARGE SCALE GENOMIC DNA]</scope>
    <source>
        <strain evidence="4 5">LEGE 00031</strain>
    </source>
</reference>
<dbReference type="Proteomes" id="UP000658720">
    <property type="component" value="Unassembled WGS sequence"/>
</dbReference>
<dbReference type="Gene3D" id="2.160.10.10">
    <property type="entry name" value="Hexapeptide repeat proteins"/>
    <property type="match status" value="1"/>
</dbReference>
<keyword evidence="5" id="KW-1185">Reference proteome</keyword>
<evidence type="ECO:0000313" key="4">
    <source>
        <dbReference type="EMBL" id="MBE9254083.1"/>
    </source>
</evidence>
<dbReference type="EMBL" id="JADEVV010000023">
    <property type="protein sequence ID" value="MBE9254083.1"/>
    <property type="molecule type" value="Genomic_DNA"/>
</dbReference>
<dbReference type="CDD" id="cd05825">
    <property type="entry name" value="LbH_wcaF_like"/>
    <property type="match status" value="1"/>
</dbReference>
<keyword evidence="2" id="KW-0808">Transferase</keyword>
<dbReference type="InterPro" id="IPR011004">
    <property type="entry name" value="Trimer_LpxA-like_sf"/>
</dbReference>
<comment type="caution">
    <text evidence="4">The sequence shown here is derived from an EMBL/GenBank/DDBJ whole genome shotgun (WGS) entry which is preliminary data.</text>
</comment>
<accession>A0ABR9VRV3</accession>
<dbReference type="SUPFAM" id="SSF51161">
    <property type="entry name" value="Trimeric LpxA-like enzymes"/>
    <property type="match status" value="1"/>
</dbReference>
<sequence length="180" mass="19835">MELNQYKQGDYHPGASLVKQLLWYFLGNFLVQTPLLPIPLLKVAILRLFGAKIGTRVNIKPHVKIKFPWRLTVGNYVWLGEKCWIDNLAAVSIESHVCISQGVYLCTGNHDWGKPSFDLITRPIHIATGCWIGANATIGPGVRVNEGAVLTLGSVAVQSLAAMTIYSGNPCQPVKKRKLT</sequence>
<keyword evidence="3" id="KW-0472">Membrane</keyword>
<evidence type="ECO:0000256" key="3">
    <source>
        <dbReference type="SAM" id="Phobius"/>
    </source>
</evidence>
<dbReference type="NCBIfam" id="NF007797">
    <property type="entry name" value="PRK10502.1"/>
    <property type="match status" value="1"/>
</dbReference>